<gene>
    <name evidence="1" type="ORF">S03H2_37714</name>
</gene>
<feature type="non-terminal residue" evidence="1">
    <location>
        <position position="194"/>
    </location>
</feature>
<evidence type="ECO:0000313" key="1">
    <source>
        <dbReference type="EMBL" id="GAH50627.1"/>
    </source>
</evidence>
<name>X1G054_9ZZZZ</name>
<comment type="caution">
    <text evidence="1">The sequence shown here is derived from an EMBL/GenBank/DDBJ whole genome shotgun (WGS) entry which is preliminary data.</text>
</comment>
<accession>X1G054</accession>
<proteinExistence type="predicted"/>
<protein>
    <submittedName>
        <fullName evidence="1">Uncharacterized protein</fullName>
    </submittedName>
</protein>
<dbReference type="EMBL" id="BARU01023221">
    <property type="protein sequence ID" value="GAH50627.1"/>
    <property type="molecule type" value="Genomic_DNA"/>
</dbReference>
<sequence length="194" mass="22720">MMFKNIETQFVLEKFESFRSIEGINIRVEPILNIHQRFSIDALLQFLKKNHIQDINGYFMNHRSNSDYAMLDAESKIQDLLFCLLIPLIPDLQYEDPSSKPIGSLTSTRKDLVSKKEKLIIETKLASSKHTARTIESEISEDINKYGRLKLYKSIIFYIYCHQYNYPSKSQFEEGLTQEVEIGGFRFKTFCIVK</sequence>
<dbReference type="AlphaFoldDB" id="X1G054"/>
<dbReference type="Pfam" id="PF18742">
    <property type="entry name" value="DpnII-MboI"/>
    <property type="match status" value="1"/>
</dbReference>
<reference evidence="1" key="1">
    <citation type="journal article" date="2014" name="Front. Microbiol.">
        <title>High frequency of phylogenetically diverse reductive dehalogenase-homologous genes in deep subseafloor sedimentary metagenomes.</title>
        <authorList>
            <person name="Kawai M."/>
            <person name="Futagami T."/>
            <person name="Toyoda A."/>
            <person name="Takaki Y."/>
            <person name="Nishi S."/>
            <person name="Hori S."/>
            <person name="Arai W."/>
            <person name="Tsubouchi T."/>
            <person name="Morono Y."/>
            <person name="Uchiyama I."/>
            <person name="Ito T."/>
            <person name="Fujiyama A."/>
            <person name="Inagaki F."/>
            <person name="Takami H."/>
        </authorList>
    </citation>
    <scope>NUCLEOTIDE SEQUENCE</scope>
    <source>
        <strain evidence="1">Expedition CK06-06</strain>
    </source>
</reference>
<organism evidence="1">
    <name type="scientific">marine sediment metagenome</name>
    <dbReference type="NCBI Taxonomy" id="412755"/>
    <lineage>
        <taxon>unclassified sequences</taxon>
        <taxon>metagenomes</taxon>
        <taxon>ecological metagenomes</taxon>
    </lineage>
</organism>